<evidence type="ECO:0000313" key="5">
    <source>
        <dbReference type="Proteomes" id="UP000026962"/>
    </source>
</evidence>
<organism evidence="4">
    <name type="scientific">Oryza punctata</name>
    <name type="common">Red rice</name>
    <dbReference type="NCBI Taxonomy" id="4537"/>
    <lineage>
        <taxon>Eukaryota</taxon>
        <taxon>Viridiplantae</taxon>
        <taxon>Streptophyta</taxon>
        <taxon>Embryophyta</taxon>
        <taxon>Tracheophyta</taxon>
        <taxon>Spermatophyta</taxon>
        <taxon>Magnoliopsida</taxon>
        <taxon>Liliopsida</taxon>
        <taxon>Poales</taxon>
        <taxon>Poaceae</taxon>
        <taxon>BOP clade</taxon>
        <taxon>Oryzoideae</taxon>
        <taxon>Oryzeae</taxon>
        <taxon>Oryzinae</taxon>
        <taxon>Oryza</taxon>
    </lineage>
</organism>
<sequence length="355" mass="40212">MAMDSTAVGGESSQRGGLRASELAAILGPADGGGGDVERVLLPHKDAEKLGSSEPGKNLKRKAIDSQDSRRISREIDDLRSHLAGKMKELKYCEEVKKLRIELAQKAEENESLKKQNKELEAKSEISSQKNLLELEVTQLNDTIQLMKEDYEHMEVLVGILAEKERQINEELQQARRELVMVSIHGHDHHCEQGLEDMLSGRTAIGIKRMGELEEKSFYDACKRKYGNGDYETKAAELVSSWQQEMGKPSWHPFKIVMVDGEEKEVVDEDDAKLQHLLVEYGDDVRDAVKTAMCEMNEYNASGRYPVPEIWNFSIGRRATTLEAVQAMKKLAKSRRWMESRAYPNPPVCRVRPKN</sequence>
<reference evidence="4" key="1">
    <citation type="submission" date="2015-04" db="UniProtKB">
        <authorList>
            <consortium name="EnsemblPlants"/>
        </authorList>
    </citation>
    <scope>IDENTIFICATION</scope>
</reference>
<dbReference type="EnsemblPlants" id="OPUNC01G02710.1">
    <property type="protein sequence ID" value="OPUNC01G02710.1"/>
    <property type="gene ID" value="OPUNC01G02710"/>
</dbReference>
<dbReference type="PANTHER" id="PTHR21596:SF51">
    <property type="entry name" value="OS01G0147700 PROTEIN"/>
    <property type="match status" value="1"/>
</dbReference>
<dbReference type="InterPro" id="IPR005379">
    <property type="entry name" value="FDM1-5/IDN2_XH"/>
</dbReference>
<dbReference type="Gramene" id="OPUNC01G02710.1">
    <property type="protein sequence ID" value="OPUNC01G02710.1"/>
    <property type="gene ID" value="OPUNC01G02710"/>
</dbReference>
<accession>A0A0E0JE07</accession>
<protein>
    <recommendedName>
        <fullName evidence="3">Factor of DNA methylation 1-5/IDN2 domain-containing protein</fullName>
    </recommendedName>
</protein>
<dbReference type="Pfam" id="PF03469">
    <property type="entry name" value="XH"/>
    <property type="match status" value="1"/>
</dbReference>
<evidence type="ECO:0000259" key="3">
    <source>
        <dbReference type="Pfam" id="PF03469"/>
    </source>
</evidence>
<dbReference type="InterPro" id="IPR045177">
    <property type="entry name" value="FDM1-5/IDN2"/>
</dbReference>
<reference evidence="4" key="2">
    <citation type="submission" date="2018-05" db="EMBL/GenBank/DDBJ databases">
        <title>OpunRS2 (Oryza punctata Reference Sequence Version 2).</title>
        <authorList>
            <person name="Zhang J."/>
            <person name="Kudrna D."/>
            <person name="Lee S."/>
            <person name="Talag J."/>
            <person name="Welchert J."/>
            <person name="Wing R.A."/>
        </authorList>
    </citation>
    <scope>NUCLEOTIDE SEQUENCE [LARGE SCALE GENOMIC DNA]</scope>
</reference>
<proteinExistence type="predicted"/>
<keyword evidence="1" id="KW-0175">Coiled coil</keyword>
<name>A0A0E0JE07_ORYPU</name>
<dbReference type="Proteomes" id="UP000026962">
    <property type="component" value="Chromosome 1"/>
</dbReference>
<feature type="region of interest" description="Disordered" evidence="2">
    <location>
        <begin position="27"/>
        <end position="67"/>
    </location>
</feature>
<evidence type="ECO:0000256" key="2">
    <source>
        <dbReference type="SAM" id="MobiDB-lite"/>
    </source>
</evidence>
<feature type="coiled-coil region" evidence="1">
    <location>
        <begin position="96"/>
        <end position="178"/>
    </location>
</feature>
<dbReference type="AlphaFoldDB" id="A0A0E0JE07"/>
<dbReference type="GO" id="GO:0080188">
    <property type="term" value="P:gene silencing by siRNA-directed DNA methylation"/>
    <property type="evidence" value="ECO:0007669"/>
    <property type="project" value="InterPro"/>
</dbReference>
<feature type="compositionally biased region" description="Basic and acidic residues" evidence="2">
    <location>
        <begin position="36"/>
        <end position="51"/>
    </location>
</feature>
<dbReference type="STRING" id="4537.A0A0E0JE07"/>
<evidence type="ECO:0000256" key="1">
    <source>
        <dbReference type="SAM" id="Coils"/>
    </source>
</evidence>
<keyword evidence="5" id="KW-1185">Reference proteome</keyword>
<evidence type="ECO:0000313" key="4">
    <source>
        <dbReference type="EnsemblPlants" id="OPUNC01G02710.1"/>
    </source>
</evidence>
<dbReference type="PANTHER" id="PTHR21596">
    <property type="entry name" value="RIBONUCLEASE P SUBUNIT P38"/>
    <property type="match status" value="1"/>
</dbReference>
<dbReference type="eggNOG" id="ENOG502QVHG">
    <property type="taxonomic scope" value="Eukaryota"/>
</dbReference>
<feature type="domain" description="Factor of DNA methylation 1-5/IDN2" evidence="3">
    <location>
        <begin position="208"/>
        <end position="334"/>
    </location>
</feature>
<dbReference type="HOGENOM" id="CLU_021775_2_1_1"/>
<dbReference type="OMA" id="CEMNEYN"/>